<dbReference type="Proteomes" id="UP001642409">
    <property type="component" value="Unassembled WGS sequence"/>
</dbReference>
<dbReference type="EMBL" id="CAXDID020000230">
    <property type="protein sequence ID" value="CAL6060345.1"/>
    <property type="molecule type" value="Genomic_DNA"/>
</dbReference>
<dbReference type="AlphaFoldDB" id="A0AA86UCL8"/>
<proteinExistence type="predicted"/>
<reference evidence="1" key="1">
    <citation type="submission" date="2023-06" db="EMBL/GenBank/DDBJ databases">
        <authorList>
            <person name="Kurt Z."/>
        </authorList>
    </citation>
    <scope>NUCLEOTIDE SEQUENCE</scope>
</reference>
<evidence type="ECO:0000313" key="4">
    <source>
        <dbReference type="Proteomes" id="UP001642409"/>
    </source>
</evidence>
<protein>
    <submittedName>
        <fullName evidence="2">Hypothetical_protein</fullName>
    </submittedName>
</protein>
<dbReference type="EMBL" id="CATOUU010000751">
    <property type="protein sequence ID" value="CAI9945732.1"/>
    <property type="molecule type" value="Genomic_DNA"/>
</dbReference>
<keyword evidence="4" id="KW-1185">Reference proteome</keyword>
<evidence type="ECO:0000313" key="3">
    <source>
        <dbReference type="EMBL" id="CAL6060345.1"/>
    </source>
</evidence>
<evidence type="ECO:0000313" key="1">
    <source>
        <dbReference type="EMBL" id="CAI9945732.1"/>
    </source>
</evidence>
<comment type="caution">
    <text evidence="1">The sequence shown here is derived from an EMBL/GenBank/DDBJ whole genome shotgun (WGS) entry which is preliminary data.</text>
</comment>
<reference evidence="2 4" key="2">
    <citation type="submission" date="2024-07" db="EMBL/GenBank/DDBJ databases">
        <authorList>
            <person name="Akdeniz Z."/>
        </authorList>
    </citation>
    <scope>NUCLEOTIDE SEQUENCE [LARGE SCALE GENOMIC DNA]</scope>
</reference>
<organism evidence="1">
    <name type="scientific">Hexamita inflata</name>
    <dbReference type="NCBI Taxonomy" id="28002"/>
    <lineage>
        <taxon>Eukaryota</taxon>
        <taxon>Metamonada</taxon>
        <taxon>Diplomonadida</taxon>
        <taxon>Hexamitidae</taxon>
        <taxon>Hexamitinae</taxon>
        <taxon>Hexamita</taxon>
    </lineage>
</organism>
<sequence length="104" mass="12176">MAYTVQSIYKLYKERKVSSQLIIKTFVAVISLCLKWETDLKKIKNNDRTITQQSMGYFVKLFISVLEKLVTLEKQSVNSALLIQSFYQRVSKILWKLSSTYLVD</sequence>
<evidence type="ECO:0000313" key="2">
    <source>
        <dbReference type="EMBL" id="CAL6011064.1"/>
    </source>
</evidence>
<accession>A0AA86UCL8</accession>
<name>A0AA86UCL8_9EUKA</name>
<gene>
    <name evidence="2" type="ORF">HINF_LOCUS22442</name>
    <name evidence="1" type="ORF">HINF_LOCUS33377</name>
    <name evidence="3" type="ORF">HINF_LOCUS49179</name>
</gene>
<dbReference type="EMBL" id="CAXDID020000062">
    <property type="protein sequence ID" value="CAL6011064.1"/>
    <property type="molecule type" value="Genomic_DNA"/>
</dbReference>